<evidence type="ECO:0000256" key="1">
    <source>
        <dbReference type="SAM" id="Phobius"/>
    </source>
</evidence>
<accession>W7LB48</accession>
<proteinExistence type="predicted"/>
<dbReference type="OrthoDB" id="2939233at2"/>
<dbReference type="Pfam" id="PF17280">
    <property type="entry name" value="DUF5345"/>
    <property type="match status" value="1"/>
</dbReference>
<dbReference type="EMBL" id="APVL01000002">
    <property type="protein sequence ID" value="EWG12432.1"/>
    <property type="molecule type" value="Genomic_DNA"/>
</dbReference>
<dbReference type="RefSeq" id="WP_035326808.1">
    <property type="nucleotide sequence ID" value="NZ_APVL01000002.1"/>
</dbReference>
<dbReference type="InterPro" id="IPR035238">
    <property type="entry name" value="DUF5345"/>
</dbReference>
<reference evidence="3" key="1">
    <citation type="submission" date="2013-03" db="EMBL/GenBank/DDBJ databases">
        <title>Draft genome sequence of Bacillus firmus DS1.</title>
        <authorList>
            <person name="Peng D."/>
            <person name="Zhu L."/>
            <person name="Sun M."/>
        </authorList>
    </citation>
    <scope>NUCLEOTIDE SEQUENCE [LARGE SCALE GENOMIC DNA]</scope>
    <source>
        <strain evidence="3">DS1</strain>
    </source>
</reference>
<gene>
    <name evidence="2" type="ORF">PBF_02815</name>
</gene>
<keyword evidence="1" id="KW-0472">Membrane</keyword>
<feature type="transmembrane region" description="Helical" evidence="1">
    <location>
        <begin position="90"/>
        <end position="110"/>
    </location>
</feature>
<protein>
    <recommendedName>
        <fullName evidence="4">YxlC</fullName>
    </recommendedName>
</protein>
<evidence type="ECO:0008006" key="4">
    <source>
        <dbReference type="Google" id="ProtNLM"/>
    </source>
</evidence>
<dbReference type="PATRIC" id="fig|1307436.3.peg.618"/>
<dbReference type="Proteomes" id="UP000019270">
    <property type="component" value="Unassembled WGS sequence"/>
</dbReference>
<dbReference type="AlphaFoldDB" id="W7LB48"/>
<reference evidence="2 3" key="2">
    <citation type="journal article" date="2016" name="Sci. Rep.">
        <title>A novel serine protease, Sep1, from Bacillus firmus DS-1 has nematicidal activity and degrades multiple intestinal-associated nematode proteins.</title>
        <authorList>
            <person name="Geng C."/>
            <person name="Nie X."/>
            <person name="Tang Z."/>
            <person name="Zhang Y."/>
            <person name="Lin J."/>
            <person name="Sun M."/>
            <person name="Peng D."/>
        </authorList>
    </citation>
    <scope>NUCLEOTIDE SEQUENCE [LARGE SCALE GENOMIC DNA]</scope>
    <source>
        <strain evidence="2 3">DS1</strain>
    </source>
</reference>
<name>W7LB48_CYTFI</name>
<dbReference type="eggNOG" id="ENOG5030D4U">
    <property type="taxonomic scope" value="Bacteria"/>
</dbReference>
<evidence type="ECO:0000313" key="2">
    <source>
        <dbReference type="EMBL" id="EWG12432.1"/>
    </source>
</evidence>
<keyword evidence="1" id="KW-0812">Transmembrane</keyword>
<evidence type="ECO:0000313" key="3">
    <source>
        <dbReference type="Proteomes" id="UP000019270"/>
    </source>
</evidence>
<feature type="transmembrane region" description="Helical" evidence="1">
    <location>
        <begin position="65"/>
        <end position="84"/>
    </location>
</feature>
<organism evidence="2 3">
    <name type="scientific">Cytobacillus firmus DS1</name>
    <dbReference type="NCBI Taxonomy" id="1307436"/>
    <lineage>
        <taxon>Bacteria</taxon>
        <taxon>Bacillati</taxon>
        <taxon>Bacillota</taxon>
        <taxon>Bacilli</taxon>
        <taxon>Bacillales</taxon>
        <taxon>Bacillaceae</taxon>
        <taxon>Cytobacillus</taxon>
    </lineage>
</organism>
<sequence>MVNRKVLQLEHDHQDEHFLAAVKEIEDGLEMLDENVPVYTPDLQFFENIVAEQKQAMKRNLIRELAIFTVAALLIVTSVLFMLYQVPAVFFILQGIVTVFIMAYSTVSFVKQVNGT</sequence>
<keyword evidence="1" id="KW-1133">Transmembrane helix</keyword>
<comment type="caution">
    <text evidence="2">The sequence shown here is derived from an EMBL/GenBank/DDBJ whole genome shotgun (WGS) entry which is preliminary data.</text>
</comment>